<organism evidence="9 10">
    <name type="scientific">Sporosarcina limicola</name>
    <dbReference type="NCBI Taxonomy" id="34101"/>
    <lineage>
        <taxon>Bacteria</taxon>
        <taxon>Bacillati</taxon>
        <taxon>Bacillota</taxon>
        <taxon>Bacilli</taxon>
        <taxon>Bacillales</taxon>
        <taxon>Caryophanaceae</taxon>
        <taxon>Sporosarcina</taxon>
    </lineage>
</organism>
<keyword evidence="6 7" id="KW-0472">Membrane</keyword>
<keyword evidence="5 7" id="KW-1133">Transmembrane helix</keyword>
<dbReference type="InterPro" id="IPR036259">
    <property type="entry name" value="MFS_trans_sf"/>
</dbReference>
<feature type="transmembrane region" description="Helical" evidence="7">
    <location>
        <begin position="71"/>
        <end position="92"/>
    </location>
</feature>
<protein>
    <submittedName>
        <fullName evidence="9">MFS family permease</fullName>
    </submittedName>
</protein>
<dbReference type="Gene3D" id="1.20.1250.20">
    <property type="entry name" value="MFS general substrate transporter like domains"/>
    <property type="match status" value="1"/>
</dbReference>
<dbReference type="AlphaFoldDB" id="A0A927RDP8"/>
<feature type="transmembrane region" description="Helical" evidence="7">
    <location>
        <begin position="12"/>
        <end position="33"/>
    </location>
</feature>
<feature type="transmembrane region" description="Helical" evidence="7">
    <location>
        <begin position="371"/>
        <end position="391"/>
    </location>
</feature>
<dbReference type="EMBL" id="JADBEL010000003">
    <property type="protein sequence ID" value="MBE1553862.1"/>
    <property type="molecule type" value="Genomic_DNA"/>
</dbReference>
<evidence type="ECO:0000256" key="5">
    <source>
        <dbReference type="ARBA" id="ARBA00022989"/>
    </source>
</evidence>
<dbReference type="InterPro" id="IPR011701">
    <property type="entry name" value="MFS"/>
</dbReference>
<comment type="caution">
    <text evidence="9">The sequence shown here is derived from an EMBL/GenBank/DDBJ whole genome shotgun (WGS) entry which is preliminary data.</text>
</comment>
<dbReference type="RefSeq" id="WP_192597663.1">
    <property type="nucleotide sequence ID" value="NZ_JADBEL010000003.1"/>
</dbReference>
<reference evidence="9" key="1">
    <citation type="submission" date="2020-10" db="EMBL/GenBank/DDBJ databases">
        <title>Genomic Encyclopedia of Type Strains, Phase IV (KMG-IV): sequencing the most valuable type-strain genomes for metagenomic binning, comparative biology and taxonomic classification.</title>
        <authorList>
            <person name="Goeker M."/>
        </authorList>
    </citation>
    <scope>NUCLEOTIDE SEQUENCE</scope>
    <source>
        <strain evidence="9">DSM 13886</strain>
    </source>
</reference>
<dbReference type="InterPro" id="IPR020846">
    <property type="entry name" value="MFS_dom"/>
</dbReference>
<dbReference type="PANTHER" id="PTHR23513">
    <property type="entry name" value="INTEGRAL MEMBRANE EFFLUX PROTEIN-RELATED"/>
    <property type="match status" value="1"/>
</dbReference>
<gene>
    <name evidence="9" type="ORF">H4683_000936</name>
</gene>
<evidence type="ECO:0000313" key="10">
    <source>
        <dbReference type="Proteomes" id="UP000658225"/>
    </source>
</evidence>
<feature type="domain" description="Major facilitator superfamily (MFS) profile" evidence="8">
    <location>
        <begin position="215"/>
        <end position="402"/>
    </location>
</feature>
<feature type="transmembrane region" description="Helical" evidence="7">
    <location>
        <begin position="166"/>
        <end position="185"/>
    </location>
</feature>
<evidence type="ECO:0000256" key="2">
    <source>
        <dbReference type="ARBA" id="ARBA00022448"/>
    </source>
</evidence>
<feature type="transmembrane region" description="Helical" evidence="7">
    <location>
        <begin position="138"/>
        <end position="160"/>
    </location>
</feature>
<keyword evidence="2" id="KW-0813">Transport</keyword>
<evidence type="ECO:0000256" key="4">
    <source>
        <dbReference type="ARBA" id="ARBA00022692"/>
    </source>
</evidence>
<accession>A0A927RDP8</accession>
<keyword evidence="4 7" id="KW-0812">Transmembrane</keyword>
<dbReference type="SUPFAM" id="SSF103473">
    <property type="entry name" value="MFS general substrate transporter"/>
    <property type="match status" value="1"/>
</dbReference>
<keyword evidence="10" id="KW-1185">Reference proteome</keyword>
<evidence type="ECO:0000313" key="9">
    <source>
        <dbReference type="EMBL" id="MBE1553862.1"/>
    </source>
</evidence>
<keyword evidence="3" id="KW-1003">Cell membrane</keyword>
<dbReference type="GO" id="GO:0005886">
    <property type="term" value="C:plasma membrane"/>
    <property type="evidence" value="ECO:0007669"/>
    <property type="project" value="UniProtKB-SubCell"/>
</dbReference>
<name>A0A927RDP8_9BACL</name>
<evidence type="ECO:0000256" key="1">
    <source>
        <dbReference type="ARBA" id="ARBA00004651"/>
    </source>
</evidence>
<evidence type="ECO:0000256" key="7">
    <source>
        <dbReference type="SAM" id="Phobius"/>
    </source>
</evidence>
<feature type="transmembrane region" description="Helical" evidence="7">
    <location>
        <begin position="252"/>
        <end position="272"/>
    </location>
</feature>
<dbReference type="PROSITE" id="PS50850">
    <property type="entry name" value="MFS"/>
    <property type="match status" value="1"/>
</dbReference>
<feature type="transmembrane region" description="Helical" evidence="7">
    <location>
        <begin position="284"/>
        <end position="302"/>
    </location>
</feature>
<evidence type="ECO:0000256" key="3">
    <source>
        <dbReference type="ARBA" id="ARBA00022475"/>
    </source>
</evidence>
<feature type="transmembrane region" description="Helical" evidence="7">
    <location>
        <begin position="343"/>
        <end position="365"/>
    </location>
</feature>
<evidence type="ECO:0000259" key="8">
    <source>
        <dbReference type="PROSITE" id="PS50850"/>
    </source>
</evidence>
<dbReference type="Pfam" id="PF07690">
    <property type="entry name" value="MFS_1"/>
    <property type="match status" value="1"/>
</dbReference>
<dbReference type="PANTHER" id="PTHR23513:SF19">
    <property type="entry name" value="MAJOR FACILITATOR SUPERFAMILY (MFS) PROFILE DOMAIN-CONTAINING PROTEIN"/>
    <property type="match status" value="1"/>
</dbReference>
<dbReference type="GO" id="GO:0022857">
    <property type="term" value="F:transmembrane transporter activity"/>
    <property type="evidence" value="ECO:0007669"/>
    <property type="project" value="InterPro"/>
</dbReference>
<evidence type="ECO:0000256" key="6">
    <source>
        <dbReference type="ARBA" id="ARBA00023136"/>
    </source>
</evidence>
<comment type="subcellular location">
    <subcellularLocation>
        <location evidence="1">Cell membrane</location>
        <topology evidence="1">Multi-pass membrane protein</topology>
    </subcellularLocation>
</comment>
<dbReference type="Proteomes" id="UP000658225">
    <property type="component" value="Unassembled WGS sequence"/>
</dbReference>
<sequence length="402" mass="44645">MKSQSFRFLWMGQSMANLGDVFYIVGLISVLYALTESPFMLALVPFVNMFGRFISGMISPLLLNRYPLKRLLVYSQVCKTILLGALSLTLVLNTTPNVLIILSFVLFIAFLDGWAAPASRAMLPRLVPQEQLVQANSFFSIIYESVNLGGWAFGGLLVAFLSGQTVILFTLGLYLIATLMMVGIVDSTPFHRHKSEGRRNGELTEGWRIIWKSPLFRSLHIGIVFEAIANVVWIASILYVFVTEILGETEAWWGYINTSFFIGMIIGGVICSRFTAVIENNLKYVLIIFSFGISIVTLLFGLTTISWLSLVLMSINGILQQLKGIAVNTFLQKTATVEELPKIYALQSALIALLFAVSSLGFGAIAELWDVRITFILSGILLSVAAIYTVIYRRHFSVNETA</sequence>
<feature type="transmembrane region" description="Helical" evidence="7">
    <location>
        <begin position="98"/>
        <end position="117"/>
    </location>
</feature>
<proteinExistence type="predicted"/>
<dbReference type="CDD" id="cd06173">
    <property type="entry name" value="MFS_MefA_like"/>
    <property type="match status" value="1"/>
</dbReference>
<feature type="transmembrane region" description="Helical" evidence="7">
    <location>
        <begin position="218"/>
        <end position="240"/>
    </location>
</feature>